<keyword evidence="4" id="KW-1185">Reference proteome</keyword>
<feature type="region of interest" description="Disordered" evidence="1">
    <location>
        <begin position="52"/>
        <end position="71"/>
    </location>
</feature>
<accession>A0A399JAP6</accession>
<organism evidence="3 4">
    <name type="scientific">Galactobacter valiniphilus</name>
    <dbReference type="NCBI Taxonomy" id="2676122"/>
    <lineage>
        <taxon>Bacteria</taxon>
        <taxon>Bacillati</taxon>
        <taxon>Actinomycetota</taxon>
        <taxon>Actinomycetes</taxon>
        <taxon>Micrococcales</taxon>
        <taxon>Micrococcaceae</taxon>
        <taxon>Galactobacter</taxon>
    </lineage>
</organism>
<reference evidence="3 4" key="1">
    <citation type="submission" date="2018-07" db="EMBL/GenBank/DDBJ databases">
        <title>Arthrobacter sp. nov., isolated from raw cow's milk with high bacterial count.</title>
        <authorList>
            <person name="Hahne J."/>
            <person name="Isele D."/>
            <person name="Lipski A."/>
        </authorList>
    </citation>
    <scope>NUCLEOTIDE SEQUENCE [LARGE SCALE GENOMIC DNA]</scope>
    <source>
        <strain evidence="3 4">JZ R-35</strain>
    </source>
</reference>
<evidence type="ECO:0000313" key="4">
    <source>
        <dbReference type="Proteomes" id="UP000265419"/>
    </source>
</evidence>
<dbReference type="EMBL" id="QQXK01000010">
    <property type="protein sequence ID" value="RII42643.1"/>
    <property type="molecule type" value="Genomic_DNA"/>
</dbReference>
<feature type="domain" description="Histone acetyltransferase Rv0428c-like SH3" evidence="2">
    <location>
        <begin position="2"/>
        <end position="55"/>
    </location>
</feature>
<sequence length="71" mass="7671">MRPGTRVVVRYRLTPPETGLSDALGELLWVRGEGAGRRIGVLTKRGEVSIETSSITHAKPVPPPPARLASR</sequence>
<name>A0A399JAP6_9MICC</name>
<gene>
    <name evidence="3" type="ORF">DWB68_06740</name>
</gene>
<dbReference type="InterPro" id="IPR056934">
    <property type="entry name" value="SH3_Rv0428c"/>
</dbReference>
<dbReference type="Proteomes" id="UP000265419">
    <property type="component" value="Unassembled WGS sequence"/>
</dbReference>
<feature type="compositionally biased region" description="Pro residues" evidence="1">
    <location>
        <begin position="60"/>
        <end position="71"/>
    </location>
</feature>
<protein>
    <submittedName>
        <fullName evidence="3">Ferrous iron transport protein A</fullName>
    </submittedName>
</protein>
<comment type="caution">
    <text evidence="3">The sequence shown here is derived from an EMBL/GenBank/DDBJ whole genome shotgun (WGS) entry which is preliminary data.</text>
</comment>
<dbReference type="Pfam" id="PF24551">
    <property type="entry name" value="SH3_Rv0428c"/>
    <property type="match status" value="1"/>
</dbReference>
<evidence type="ECO:0000259" key="2">
    <source>
        <dbReference type="Pfam" id="PF24551"/>
    </source>
</evidence>
<evidence type="ECO:0000256" key="1">
    <source>
        <dbReference type="SAM" id="MobiDB-lite"/>
    </source>
</evidence>
<proteinExistence type="predicted"/>
<evidence type="ECO:0000313" key="3">
    <source>
        <dbReference type="EMBL" id="RII42643.1"/>
    </source>
</evidence>
<dbReference type="AlphaFoldDB" id="A0A399JAP6"/>